<gene>
    <name evidence="1" type="ORF">METZ01_LOCUS345504</name>
</gene>
<sequence length="32" mass="3495">MTLPTHYAHIIEALLRHAITGAVNRLLGSTSH</sequence>
<protein>
    <submittedName>
        <fullName evidence="1">Uncharacterized protein</fullName>
    </submittedName>
</protein>
<dbReference type="EMBL" id="UINC01119084">
    <property type="protein sequence ID" value="SVC92650.1"/>
    <property type="molecule type" value="Genomic_DNA"/>
</dbReference>
<proteinExistence type="predicted"/>
<evidence type="ECO:0000313" key="1">
    <source>
        <dbReference type="EMBL" id="SVC92650.1"/>
    </source>
</evidence>
<reference evidence="1" key="1">
    <citation type="submission" date="2018-05" db="EMBL/GenBank/DDBJ databases">
        <authorList>
            <person name="Lanie J.A."/>
            <person name="Ng W.-L."/>
            <person name="Kazmierczak K.M."/>
            <person name="Andrzejewski T.M."/>
            <person name="Davidsen T.M."/>
            <person name="Wayne K.J."/>
            <person name="Tettelin H."/>
            <person name="Glass J.I."/>
            <person name="Rusch D."/>
            <person name="Podicherti R."/>
            <person name="Tsui H.-C.T."/>
            <person name="Winkler M.E."/>
        </authorList>
    </citation>
    <scope>NUCLEOTIDE SEQUENCE</scope>
</reference>
<dbReference type="AlphaFoldDB" id="A0A382R5X5"/>
<name>A0A382R5X5_9ZZZZ</name>
<accession>A0A382R5X5</accession>
<organism evidence="1">
    <name type="scientific">marine metagenome</name>
    <dbReference type="NCBI Taxonomy" id="408172"/>
    <lineage>
        <taxon>unclassified sequences</taxon>
        <taxon>metagenomes</taxon>
        <taxon>ecological metagenomes</taxon>
    </lineage>
</organism>